<organism evidence="2 3">
    <name type="scientific">Compostibacter hankyongensis</name>
    <dbReference type="NCBI Taxonomy" id="1007089"/>
    <lineage>
        <taxon>Bacteria</taxon>
        <taxon>Pseudomonadati</taxon>
        <taxon>Bacteroidota</taxon>
        <taxon>Chitinophagia</taxon>
        <taxon>Chitinophagales</taxon>
        <taxon>Chitinophagaceae</taxon>
        <taxon>Compostibacter</taxon>
    </lineage>
</organism>
<evidence type="ECO:0000256" key="1">
    <source>
        <dbReference type="ARBA" id="ARBA00022801"/>
    </source>
</evidence>
<dbReference type="Proteomes" id="UP001501207">
    <property type="component" value="Unassembled WGS sequence"/>
</dbReference>
<dbReference type="Pfam" id="PF07470">
    <property type="entry name" value="Glyco_hydro_88"/>
    <property type="match status" value="1"/>
</dbReference>
<protein>
    <submittedName>
        <fullName evidence="2">Glycoside hydrolase family 88 protein</fullName>
    </submittedName>
</protein>
<evidence type="ECO:0000313" key="3">
    <source>
        <dbReference type="Proteomes" id="UP001501207"/>
    </source>
</evidence>
<keyword evidence="1 2" id="KW-0378">Hydrolase</keyword>
<dbReference type="PROSITE" id="PS51257">
    <property type="entry name" value="PROKAR_LIPOPROTEIN"/>
    <property type="match status" value="1"/>
</dbReference>
<dbReference type="RefSeq" id="WP_344973940.1">
    <property type="nucleotide sequence ID" value="NZ_BAABFN010000001.1"/>
</dbReference>
<comment type="caution">
    <text evidence="2">The sequence shown here is derived from an EMBL/GenBank/DDBJ whole genome shotgun (WGS) entry which is preliminary data.</text>
</comment>
<dbReference type="InterPro" id="IPR012341">
    <property type="entry name" value="6hp_glycosidase-like_sf"/>
</dbReference>
<evidence type="ECO:0000313" key="2">
    <source>
        <dbReference type="EMBL" id="GAA4300829.1"/>
    </source>
</evidence>
<dbReference type="Gene3D" id="1.50.10.10">
    <property type="match status" value="1"/>
</dbReference>
<dbReference type="GO" id="GO:0016787">
    <property type="term" value="F:hydrolase activity"/>
    <property type="evidence" value="ECO:0007669"/>
    <property type="project" value="UniProtKB-KW"/>
</dbReference>
<reference evidence="3" key="1">
    <citation type="journal article" date="2019" name="Int. J. Syst. Evol. Microbiol.">
        <title>The Global Catalogue of Microorganisms (GCM) 10K type strain sequencing project: providing services to taxonomists for standard genome sequencing and annotation.</title>
        <authorList>
            <consortium name="The Broad Institute Genomics Platform"/>
            <consortium name="The Broad Institute Genome Sequencing Center for Infectious Disease"/>
            <person name="Wu L."/>
            <person name="Ma J."/>
        </authorList>
    </citation>
    <scope>NUCLEOTIDE SEQUENCE [LARGE SCALE GENOMIC DNA]</scope>
    <source>
        <strain evidence="3">JCM 17664</strain>
    </source>
</reference>
<dbReference type="InterPro" id="IPR008928">
    <property type="entry name" value="6-hairpin_glycosidase_sf"/>
</dbReference>
<sequence>MLKRPITLLLILTTLGGGLLSSCQTSSRIARSTGIAQGFTPDSIFRLMQKTARWQLDSIRNKGWRHPARDWTNGALYPGLLAYASIAGDSTYYHFLKEEVGDKYDWKIVDGRARYFADNYCVGQMYCDLYAVYRDPAMIADLKLLADTLIARPHTEPLDWKNSVQLREWAWCDALFMGPPPLAMLANVTGERRYMDLVDSLWWKTTAYLYDPAEHLYFRDGSFLHKKEKNGQKMFWSRGNGWVMGGLVRVLENMPEHYPTRSRWVKLYRDMAARIASLQQPDGTWHASLLDPASYPVKETSGSGFYCYALAWGINHGLLDAKAYAPVVWKAWAALVSCLHPDGMLGYVQRIGGAPDQVSYDNTEVYGVGAFLLSGGELYRMAGGEPRKK</sequence>
<keyword evidence="3" id="KW-1185">Reference proteome</keyword>
<dbReference type="InterPro" id="IPR010905">
    <property type="entry name" value="Glyco_hydro_88"/>
</dbReference>
<dbReference type="EMBL" id="BAABFN010000001">
    <property type="protein sequence ID" value="GAA4300829.1"/>
    <property type="molecule type" value="Genomic_DNA"/>
</dbReference>
<name>A0ABP8FDB2_9BACT</name>
<gene>
    <name evidence="2" type="ORF">GCM10023143_02170</name>
</gene>
<proteinExistence type="predicted"/>
<dbReference type="PANTHER" id="PTHR33886">
    <property type="entry name" value="UNSATURATED RHAMNOGALACTURONAN HYDROLASE (EUROFUNG)"/>
    <property type="match status" value="1"/>
</dbReference>
<dbReference type="InterPro" id="IPR052043">
    <property type="entry name" value="PolySaccharide_Degr_Enz"/>
</dbReference>
<dbReference type="SUPFAM" id="SSF48208">
    <property type="entry name" value="Six-hairpin glycosidases"/>
    <property type="match status" value="1"/>
</dbReference>
<dbReference type="PANTHER" id="PTHR33886:SF8">
    <property type="entry name" value="UNSATURATED RHAMNOGALACTURONAN HYDROLASE (EUROFUNG)"/>
    <property type="match status" value="1"/>
</dbReference>
<accession>A0ABP8FDB2</accession>